<dbReference type="Gene3D" id="1.10.510.10">
    <property type="entry name" value="Transferase(Phosphotransferase) domain 1"/>
    <property type="match status" value="2"/>
</dbReference>
<feature type="region of interest" description="Disordered" evidence="6">
    <location>
        <begin position="160"/>
        <end position="180"/>
    </location>
</feature>
<feature type="domain" description="Protein kinase" evidence="7">
    <location>
        <begin position="1"/>
        <end position="226"/>
    </location>
</feature>
<evidence type="ECO:0000256" key="6">
    <source>
        <dbReference type="SAM" id="MobiDB-lite"/>
    </source>
</evidence>
<evidence type="ECO:0000313" key="8">
    <source>
        <dbReference type="EMBL" id="TSN12225.1"/>
    </source>
</evidence>
<sequence>MDFLRFVGVCVHEGQLHALTEYINGGNLEQLLNSDVFLSWSVRMGLGLDIAQGLQYLHSKDFGLAEKIPDFSDGTQKQPLSYVGSPYWMAPEVLRGEQYDEKVDVFAYGIILCEIIGRIQADPDFLPRTEATEPVKPSPGSLGVRGSSLDAIVKDHFSRSNSNSLSPIQSTPARVNPFSQRQDLNGGRIKLFDTPSKSVISLTFTLRPPPDPCSPSACGKALHRFHRRCQSLPCTPEDIQALKSDKNRDVHPSITPPDAAEKTACVVDLPNMDKENIVKNDTEVKHGSNSLEEEKKEHRIVEELEKEDDLEKLKDYTHQADDSGVPIDLELMSLDRLTEGSVEEAMDCISSPCTPCDDSPKLFSNGWSPPVSNRPAFLPTSADLDNNNSPAQPLNLPVNAFHDATVPVTTPEQDEVVACSGCCLAGFTFPSMCIRGTRGNPYKNLNRDSATRELLCRVQPPSPPAHSTHT</sequence>
<dbReference type="GO" id="GO:0005737">
    <property type="term" value="C:cytoplasm"/>
    <property type="evidence" value="ECO:0007669"/>
    <property type="project" value="TreeGrafter"/>
</dbReference>
<dbReference type="SUPFAM" id="SSF56112">
    <property type="entry name" value="Protein kinase-like (PK-like)"/>
    <property type="match status" value="1"/>
</dbReference>
<evidence type="ECO:0000259" key="7">
    <source>
        <dbReference type="PROSITE" id="PS50011"/>
    </source>
</evidence>
<dbReference type="InterPro" id="IPR011009">
    <property type="entry name" value="Kinase-like_dom_sf"/>
</dbReference>
<accession>A0A556U665</accession>
<keyword evidence="9" id="KW-1185">Reference proteome</keyword>
<dbReference type="PANTHER" id="PTHR46485:SF3">
    <property type="entry name" value="DUAL SPECIFICITY TESTIS-SPECIFIC PROTEIN KINASE 1"/>
    <property type="match status" value="1"/>
</dbReference>
<dbReference type="PROSITE" id="PS50011">
    <property type="entry name" value="PROTEIN_KINASE_DOM"/>
    <property type="match status" value="1"/>
</dbReference>
<dbReference type="GO" id="GO:0005524">
    <property type="term" value="F:ATP binding"/>
    <property type="evidence" value="ECO:0007669"/>
    <property type="project" value="UniProtKB-KW"/>
</dbReference>
<evidence type="ECO:0000256" key="5">
    <source>
        <dbReference type="ARBA" id="ARBA00022840"/>
    </source>
</evidence>
<evidence type="ECO:0000256" key="1">
    <source>
        <dbReference type="ARBA" id="ARBA00022527"/>
    </source>
</evidence>
<reference evidence="8 9" key="1">
    <citation type="journal article" date="2019" name="Genome Biol. Evol.">
        <title>Whole-Genome Sequencing of the Giant Devil Catfish, Bagarius yarrelli.</title>
        <authorList>
            <person name="Jiang W."/>
            <person name="Lv Y."/>
            <person name="Cheng L."/>
            <person name="Yang K."/>
            <person name="Chao B."/>
            <person name="Wang X."/>
            <person name="Li Y."/>
            <person name="Pan X."/>
            <person name="You X."/>
            <person name="Zhang Y."/>
            <person name="Yang J."/>
            <person name="Li J."/>
            <person name="Zhang X."/>
            <person name="Liu S."/>
            <person name="Sun C."/>
            <person name="Yang J."/>
            <person name="Shi Q."/>
        </authorList>
    </citation>
    <scope>NUCLEOTIDE SEQUENCE [LARGE SCALE GENOMIC DNA]</scope>
    <source>
        <strain evidence="8">JWS20170419001</strain>
        <tissue evidence="8">Muscle</tissue>
    </source>
</reference>
<evidence type="ECO:0000256" key="4">
    <source>
        <dbReference type="ARBA" id="ARBA00022777"/>
    </source>
</evidence>
<dbReference type="AlphaFoldDB" id="A0A556U665"/>
<protein>
    <submittedName>
        <fullName evidence="8">Dual specificity testis-specific protein kinase 1</fullName>
    </submittedName>
</protein>
<dbReference type="Pfam" id="PF00069">
    <property type="entry name" value="Pkinase"/>
    <property type="match status" value="1"/>
</dbReference>
<evidence type="ECO:0000256" key="2">
    <source>
        <dbReference type="ARBA" id="ARBA00022679"/>
    </source>
</evidence>
<proteinExistence type="predicted"/>
<dbReference type="Proteomes" id="UP000319801">
    <property type="component" value="Unassembled WGS sequence"/>
</dbReference>
<dbReference type="PANTHER" id="PTHR46485">
    <property type="entry name" value="LIM DOMAIN KINASE 1"/>
    <property type="match status" value="1"/>
</dbReference>
<keyword evidence="3" id="KW-0547">Nucleotide-binding</keyword>
<dbReference type="InterPro" id="IPR000719">
    <property type="entry name" value="Prot_kinase_dom"/>
</dbReference>
<keyword evidence="5" id="KW-0067">ATP-binding</keyword>
<comment type="caution">
    <text evidence="8">The sequence shown here is derived from an EMBL/GenBank/DDBJ whole genome shotgun (WGS) entry which is preliminary data.</text>
</comment>
<dbReference type="EMBL" id="VCAZ01000053">
    <property type="protein sequence ID" value="TSN12225.1"/>
    <property type="molecule type" value="Genomic_DNA"/>
</dbReference>
<organism evidence="8 9">
    <name type="scientific">Bagarius yarrelli</name>
    <name type="common">Goonch</name>
    <name type="synonym">Bagrus yarrelli</name>
    <dbReference type="NCBI Taxonomy" id="175774"/>
    <lineage>
        <taxon>Eukaryota</taxon>
        <taxon>Metazoa</taxon>
        <taxon>Chordata</taxon>
        <taxon>Craniata</taxon>
        <taxon>Vertebrata</taxon>
        <taxon>Euteleostomi</taxon>
        <taxon>Actinopterygii</taxon>
        <taxon>Neopterygii</taxon>
        <taxon>Teleostei</taxon>
        <taxon>Ostariophysi</taxon>
        <taxon>Siluriformes</taxon>
        <taxon>Sisoridae</taxon>
        <taxon>Sisorinae</taxon>
        <taxon>Bagarius</taxon>
    </lineage>
</organism>
<keyword evidence="2" id="KW-0808">Transferase</keyword>
<dbReference type="GO" id="GO:0004674">
    <property type="term" value="F:protein serine/threonine kinase activity"/>
    <property type="evidence" value="ECO:0007669"/>
    <property type="project" value="UniProtKB-KW"/>
</dbReference>
<dbReference type="OrthoDB" id="20134at2759"/>
<dbReference type="InterPro" id="IPR050940">
    <property type="entry name" value="Actin_reg-Ser/Thr_kinase"/>
</dbReference>
<dbReference type="GO" id="GO:0051496">
    <property type="term" value="P:positive regulation of stress fiber assembly"/>
    <property type="evidence" value="ECO:0007669"/>
    <property type="project" value="TreeGrafter"/>
</dbReference>
<keyword evidence="1" id="KW-0723">Serine/threonine-protein kinase</keyword>
<keyword evidence="4 8" id="KW-0418">Kinase</keyword>
<dbReference type="GO" id="GO:0030036">
    <property type="term" value="P:actin cytoskeleton organization"/>
    <property type="evidence" value="ECO:0007669"/>
    <property type="project" value="TreeGrafter"/>
</dbReference>
<gene>
    <name evidence="8" type="ORF">Baya_9346</name>
</gene>
<evidence type="ECO:0000313" key="9">
    <source>
        <dbReference type="Proteomes" id="UP000319801"/>
    </source>
</evidence>
<evidence type="ECO:0000256" key="3">
    <source>
        <dbReference type="ARBA" id="ARBA00022741"/>
    </source>
</evidence>
<dbReference type="GO" id="GO:0005634">
    <property type="term" value="C:nucleus"/>
    <property type="evidence" value="ECO:0007669"/>
    <property type="project" value="TreeGrafter"/>
</dbReference>
<name>A0A556U665_BAGYA</name>